<feature type="compositionally biased region" description="Low complexity" evidence="6">
    <location>
        <begin position="391"/>
        <end position="400"/>
    </location>
</feature>
<keyword evidence="7" id="KW-0812">Transmembrane</keyword>
<dbReference type="EMBL" id="JBHFAB010000004">
    <property type="protein sequence ID" value="MFC1416542.1"/>
    <property type="molecule type" value="Genomic_DNA"/>
</dbReference>
<keyword evidence="10" id="KW-1185">Reference proteome</keyword>
<evidence type="ECO:0000256" key="3">
    <source>
        <dbReference type="ARBA" id="ARBA00022801"/>
    </source>
</evidence>
<keyword evidence="2 5" id="KW-0645">Protease</keyword>
<evidence type="ECO:0000256" key="1">
    <source>
        <dbReference type="ARBA" id="ARBA00011073"/>
    </source>
</evidence>
<evidence type="ECO:0000256" key="6">
    <source>
        <dbReference type="SAM" id="MobiDB-lite"/>
    </source>
</evidence>
<reference evidence="9 10" key="1">
    <citation type="submission" date="2024-09" db="EMBL/GenBank/DDBJ databases">
        <authorList>
            <person name="Lee S.D."/>
        </authorList>
    </citation>
    <scope>NUCLEOTIDE SEQUENCE [LARGE SCALE GENOMIC DNA]</scope>
    <source>
        <strain evidence="9 10">N8-3</strain>
    </source>
</reference>
<dbReference type="PANTHER" id="PTHR43806">
    <property type="entry name" value="PEPTIDASE S8"/>
    <property type="match status" value="1"/>
</dbReference>
<dbReference type="Proteomes" id="UP001592531">
    <property type="component" value="Unassembled WGS sequence"/>
</dbReference>
<keyword evidence="7" id="KW-0472">Membrane</keyword>
<dbReference type="InterPro" id="IPR050131">
    <property type="entry name" value="Peptidase_S8_subtilisin-like"/>
</dbReference>
<dbReference type="RefSeq" id="WP_380533843.1">
    <property type="nucleotide sequence ID" value="NZ_JBHFAB010000004.1"/>
</dbReference>
<evidence type="ECO:0000313" key="9">
    <source>
        <dbReference type="EMBL" id="MFC1416542.1"/>
    </source>
</evidence>
<comment type="caution">
    <text evidence="9">The sequence shown here is derived from an EMBL/GenBank/DDBJ whole genome shotgun (WGS) entry which is preliminary data.</text>
</comment>
<dbReference type="InterPro" id="IPR036852">
    <property type="entry name" value="Peptidase_S8/S53_dom_sf"/>
</dbReference>
<dbReference type="InterPro" id="IPR000209">
    <property type="entry name" value="Peptidase_S8/S53_dom"/>
</dbReference>
<feature type="active site" description="Charge relay system" evidence="5">
    <location>
        <position position="227"/>
    </location>
</feature>
<evidence type="ECO:0000259" key="8">
    <source>
        <dbReference type="Pfam" id="PF00082"/>
    </source>
</evidence>
<dbReference type="SUPFAM" id="SSF52743">
    <property type="entry name" value="Subtilisin-like"/>
    <property type="match status" value="1"/>
</dbReference>
<evidence type="ECO:0000256" key="4">
    <source>
        <dbReference type="ARBA" id="ARBA00022825"/>
    </source>
</evidence>
<gene>
    <name evidence="9" type="ORF">ACEZDE_07800</name>
</gene>
<keyword evidence="4 5" id="KW-0720">Serine protease</keyword>
<feature type="active site" description="Charge relay system" evidence="5">
    <location>
        <position position="33"/>
    </location>
</feature>
<feature type="compositionally biased region" description="Pro residues" evidence="6">
    <location>
        <begin position="401"/>
        <end position="416"/>
    </location>
</feature>
<dbReference type="PROSITE" id="PS00136">
    <property type="entry name" value="SUBTILASE_ASP"/>
    <property type="match status" value="1"/>
</dbReference>
<dbReference type="InterPro" id="IPR022398">
    <property type="entry name" value="Peptidase_S8_His-AS"/>
</dbReference>
<dbReference type="InterPro" id="IPR015500">
    <property type="entry name" value="Peptidase_S8_subtilisin-rel"/>
</dbReference>
<dbReference type="Pfam" id="PF00082">
    <property type="entry name" value="Peptidase_S8"/>
    <property type="match status" value="1"/>
</dbReference>
<dbReference type="PROSITE" id="PS00137">
    <property type="entry name" value="SUBTILASE_HIS"/>
    <property type="match status" value="1"/>
</dbReference>
<feature type="compositionally biased region" description="Low complexity" evidence="6">
    <location>
        <begin position="435"/>
        <end position="459"/>
    </location>
</feature>
<keyword evidence="3 5" id="KW-0378">Hydrolase</keyword>
<dbReference type="PROSITE" id="PS51892">
    <property type="entry name" value="SUBTILASE"/>
    <property type="match status" value="1"/>
</dbReference>
<feature type="region of interest" description="Disordered" evidence="6">
    <location>
        <begin position="297"/>
        <end position="332"/>
    </location>
</feature>
<dbReference type="PRINTS" id="PR00723">
    <property type="entry name" value="SUBTILISIN"/>
</dbReference>
<name>A0ABV6VSN0_9ACTN</name>
<feature type="active site" description="Charge relay system" evidence="5">
    <location>
        <position position="68"/>
    </location>
</feature>
<feature type="region of interest" description="Disordered" evidence="6">
    <location>
        <begin position="364"/>
        <end position="459"/>
    </location>
</feature>
<comment type="similarity">
    <text evidence="1 5">Belongs to the peptidase S8 family.</text>
</comment>
<evidence type="ECO:0000256" key="2">
    <source>
        <dbReference type="ARBA" id="ARBA00022670"/>
    </source>
</evidence>
<sequence length="459" mass="46605">MTRDAQWPLQAYKMSTDVWPHSEGKGVVVAVIDSGVRATHVDLTGQVLPGTDLVNGGNGQTDYADDGHGTGVASLIAGHGHGSGDASGVMGIAPESKILPVGIDPGKGDTLTVIAKAIHYAVDHGAKVINMSFGSPTGDSAVVEEAVAYAEAHDVVLVAASGNDARAVDNYPASFPGVISVGGVDQNGKLWNGETTSSHLTVVAPAFNIVRDGGSSDTKMYQSKGTSFAAAYVSAFAALIRSAYPKLTQGQVVNFIIKGADHSPVGSAAHNSTWGYGLARPNFTLWASMAKNPGPAAGPLPQATLASAATPAPGTGSSSSHPATGVASGGGKSGSSSGLVLAVVGVLVLLVVIVVIVLIARRKKQTPGGPGGPGSGGTPGYGPQTPPPYQQQPQQPQAPQYRPPSSPQPSQQPPYYQPQQPQAGGGGQQPPPSVYQNNPYAQPTQPQQQPPYYGGNPQG</sequence>
<proteinExistence type="inferred from homology"/>
<dbReference type="InterPro" id="IPR023827">
    <property type="entry name" value="Peptidase_S8_Asp-AS"/>
</dbReference>
<evidence type="ECO:0000313" key="10">
    <source>
        <dbReference type="Proteomes" id="UP001592531"/>
    </source>
</evidence>
<evidence type="ECO:0000256" key="7">
    <source>
        <dbReference type="SAM" id="Phobius"/>
    </source>
</evidence>
<organism evidence="9 10">
    <name type="scientific">Streptacidiphilus cavernicola</name>
    <dbReference type="NCBI Taxonomy" id="3342716"/>
    <lineage>
        <taxon>Bacteria</taxon>
        <taxon>Bacillati</taxon>
        <taxon>Actinomycetota</taxon>
        <taxon>Actinomycetes</taxon>
        <taxon>Kitasatosporales</taxon>
        <taxon>Streptomycetaceae</taxon>
        <taxon>Streptacidiphilus</taxon>
    </lineage>
</organism>
<dbReference type="Gene3D" id="3.40.50.200">
    <property type="entry name" value="Peptidase S8/S53 domain"/>
    <property type="match status" value="1"/>
</dbReference>
<accession>A0ABV6VSN0</accession>
<protein>
    <submittedName>
        <fullName evidence="9">S8 family serine peptidase</fullName>
    </submittedName>
</protein>
<feature type="compositionally biased region" description="Gly residues" evidence="6">
    <location>
        <begin position="368"/>
        <end position="380"/>
    </location>
</feature>
<feature type="transmembrane region" description="Helical" evidence="7">
    <location>
        <begin position="338"/>
        <end position="360"/>
    </location>
</feature>
<dbReference type="PANTHER" id="PTHR43806:SF11">
    <property type="entry name" value="CEREVISIN-RELATED"/>
    <property type="match status" value="1"/>
</dbReference>
<keyword evidence="7" id="KW-1133">Transmembrane helix</keyword>
<feature type="domain" description="Peptidase S8/S53" evidence="8">
    <location>
        <begin position="24"/>
        <end position="277"/>
    </location>
</feature>
<evidence type="ECO:0000256" key="5">
    <source>
        <dbReference type="PROSITE-ProRule" id="PRU01240"/>
    </source>
</evidence>